<gene>
    <name evidence="6" type="ORF">Q8A49_31200</name>
</gene>
<dbReference type="InterPro" id="IPR051011">
    <property type="entry name" value="Metal_resp_trans_reg"/>
</dbReference>
<protein>
    <submittedName>
        <fullName evidence="6">Metalloregulator ArsR/SmtB family transcription factor</fullName>
    </submittedName>
</protein>
<evidence type="ECO:0000256" key="1">
    <source>
        <dbReference type="ARBA" id="ARBA00023015"/>
    </source>
</evidence>
<dbReference type="EMBL" id="JAUUCC010000140">
    <property type="protein sequence ID" value="MEE2054975.1"/>
    <property type="molecule type" value="Genomic_DNA"/>
</dbReference>
<comment type="caution">
    <text evidence="6">The sequence shown here is derived from an EMBL/GenBank/DDBJ whole genome shotgun (WGS) entry which is preliminary data.</text>
</comment>
<dbReference type="Proteomes" id="UP001348641">
    <property type="component" value="Unassembled WGS sequence"/>
</dbReference>
<reference evidence="6 7" key="1">
    <citation type="submission" date="2023-07" db="EMBL/GenBank/DDBJ databases">
        <authorList>
            <person name="Girao M."/>
            <person name="Carvalho M.F."/>
        </authorList>
    </citation>
    <scope>NUCLEOTIDE SEQUENCE [LARGE SCALE GENOMIC DNA]</scope>
    <source>
        <strain evidence="6 7">66/93</strain>
    </source>
</reference>
<organism evidence="6 7">
    <name type="scientific">Nocardiopsis tropica</name>
    <dbReference type="NCBI Taxonomy" id="109330"/>
    <lineage>
        <taxon>Bacteria</taxon>
        <taxon>Bacillati</taxon>
        <taxon>Actinomycetota</taxon>
        <taxon>Actinomycetes</taxon>
        <taxon>Streptosporangiales</taxon>
        <taxon>Nocardiopsidaceae</taxon>
        <taxon>Nocardiopsis</taxon>
    </lineage>
</organism>
<keyword evidence="3" id="KW-0804">Transcription</keyword>
<proteinExistence type="predicted"/>
<dbReference type="InterPro" id="IPR036390">
    <property type="entry name" value="WH_DNA-bd_sf"/>
</dbReference>
<dbReference type="PANTHER" id="PTHR43132">
    <property type="entry name" value="ARSENICAL RESISTANCE OPERON REPRESSOR ARSR-RELATED"/>
    <property type="match status" value="1"/>
</dbReference>
<evidence type="ECO:0000259" key="5">
    <source>
        <dbReference type="PROSITE" id="PS50987"/>
    </source>
</evidence>
<dbReference type="RefSeq" id="WP_330161779.1">
    <property type="nucleotide sequence ID" value="NZ_BAAAJA010000043.1"/>
</dbReference>
<keyword evidence="1" id="KW-0805">Transcription regulation</keyword>
<feature type="domain" description="HTH arsR-type" evidence="5">
    <location>
        <begin position="11"/>
        <end position="108"/>
    </location>
</feature>
<evidence type="ECO:0000256" key="2">
    <source>
        <dbReference type="ARBA" id="ARBA00023125"/>
    </source>
</evidence>
<dbReference type="PANTHER" id="PTHR43132:SF6">
    <property type="entry name" value="HTH-TYPE TRANSCRIPTIONAL REPRESSOR CZRA"/>
    <property type="match status" value="1"/>
</dbReference>
<dbReference type="InterPro" id="IPR001845">
    <property type="entry name" value="HTH_ArsR_DNA-bd_dom"/>
</dbReference>
<dbReference type="Pfam" id="PF12840">
    <property type="entry name" value="HTH_20"/>
    <property type="match status" value="1"/>
</dbReference>
<evidence type="ECO:0000313" key="7">
    <source>
        <dbReference type="Proteomes" id="UP001348641"/>
    </source>
</evidence>
<dbReference type="CDD" id="cd00090">
    <property type="entry name" value="HTH_ARSR"/>
    <property type="match status" value="1"/>
</dbReference>
<dbReference type="InterPro" id="IPR011991">
    <property type="entry name" value="ArsR-like_HTH"/>
</dbReference>
<evidence type="ECO:0000256" key="3">
    <source>
        <dbReference type="ARBA" id="ARBA00023163"/>
    </source>
</evidence>
<evidence type="ECO:0000256" key="4">
    <source>
        <dbReference type="SAM" id="MobiDB-lite"/>
    </source>
</evidence>
<dbReference type="PRINTS" id="PR00778">
    <property type="entry name" value="HTHARSR"/>
</dbReference>
<dbReference type="InterPro" id="IPR036388">
    <property type="entry name" value="WH-like_DNA-bd_sf"/>
</dbReference>
<evidence type="ECO:0000313" key="6">
    <source>
        <dbReference type="EMBL" id="MEE2054975.1"/>
    </source>
</evidence>
<dbReference type="NCBIfam" id="NF033788">
    <property type="entry name" value="HTH_metalloreg"/>
    <property type="match status" value="1"/>
</dbReference>
<dbReference type="PROSITE" id="PS50987">
    <property type="entry name" value="HTH_ARSR_2"/>
    <property type="match status" value="1"/>
</dbReference>
<keyword evidence="2" id="KW-0238">DNA-binding</keyword>
<dbReference type="SUPFAM" id="SSF46785">
    <property type="entry name" value="Winged helix' DNA-binding domain"/>
    <property type="match status" value="1"/>
</dbReference>
<feature type="region of interest" description="Disordered" evidence="4">
    <location>
        <begin position="103"/>
        <end position="132"/>
    </location>
</feature>
<sequence length="132" mass="13673">MTSSGDRLDPNSQLDIGAWADRFRLLGDPTRLRLLTAMHLAGPGTASVGELAAAAGISDATASQALRTLRLQGWVRDEREGRTVRYTLTDRTVHDLLHLIGAGHGAAPAEGEGGAPGPGPADGAPGERSRAT</sequence>
<name>A0ABU7L082_9ACTN</name>
<dbReference type="SMART" id="SM00418">
    <property type="entry name" value="HTH_ARSR"/>
    <property type="match status" value="1"/>
</dbReference>
<dbReference type="Gene3D" id="1.10.10.10">
    <property type="entry name" value="Winged helix-like DNA-binding domain superfamily/Winged helix DNA-binding domain"/>
    <property type="match status" value="1"/>
</dbReference>
<accession>A0ABU7L082</accession>